<keyword evidence="1" id="KW-0732">Signal</keyword>
<organism evidence="2 3">
    <name type="scientific">Pedobacter puniceum</name>
    <dbReference type="NCBI Taxonomy" id="2666136"/>
    <lineage>
        <taxon>Bacteria</taxon>
        <taxon>Pseudomonadati</taxon>
        <taxon>Bacteroidota</taxon>
        <taxon>Sphingobacteriia</taxon>
        <taxon>Sphingobacteriales</taxon>
        <taxon>Sphingobacteriaceae</taxon>
        <taxon>Pedobacter</taxon>
    </lineage>
</organism>
<evidence type="ECO:0000256" key="1">
    <source>
        <dbReference type="SAM" id="SignalP"/>
    </source>
</evidence>
<keyword evidence="3" id="KW-1185">Reference proteome</keyword>
<feature type="chain" id="PRO_5029528646" evidence="1">
    <location>
        <begin position="20"/>
        <end position="898"/>
    </location>
</feature>
<gene>
    <name evidence="2" type="ORF">GJJ64_02800</name>
</gene>
<dbReference type="Gene3D" id="2.60.40.1930">
    <property type="match status" value="1"/>
</dbReference>
<keyword evidence="2" id="KW-0378">Hydrolase</keyword>
<dbReference type="Proteomes" id="UP000462931">
    <property type="component" value="Unassembled WGS sequence"/>
</dbReference>
<feature type="signal peptide" evidence="1">
    <location>
        <begin position="1"/>
        <end position="19"/>
    </location>
</feature>
<dbReference type="GO" id="GO:0004180">
    <property type="term" value="F:carboxypeptidase activity"/>
    <property type="evidence" value="ECO:0007669"/>
    <property type="project" value="UniProtKB-KW"/>
</dbReference>
<name>A0A7K0FLZ7_9SPHI</name>
<keyword evidence="2" id="KW-0645">Protease</keyword>
<sequence>MKFVLLFFFSFCQVLTASAQTEIPLKDILEKTAKHYQTYPAEKVHLHFDKPYYAVGDTIWFKAYVTLEQHVPSPLSKVLHVELINSKDSLVESLKLPVKNSVTQGSLILNYLNYKQGNYRIRAYTKWMLNQNQAYLFSKNIVIGDAINKNLNTNIAYKGTFTDKAIKINSRIQFKDDRGMPIINKKVSWEVMADFERVAKGRETTDDKGFVNIEISTSPKVGINRGELFTTVEINSTTNYKASFPLKTALLEHDIQFFPEGGDLIDGIPTQVAFKAIKSDGLGINSKGVIVDESGKEIAQFASQHLGMGVFSFVPELNKKYQAKVTFADGNQKTISLPEVKAEGMRISLKTIDENLVLKIYANQKYVDKNLNKTFYIIAKSAGVVYYAAQSNLKSTVFTGQIAKDKFPTGILQVTLISSTGEPLSERIIFLKRNDDLKINVNTDLQAYNSRQKVKVNIANSGGTEIAEGSFSVAVIDETKVPVDEDTETTIYSNLLLSSNLEGYIEKPNYYFNKMDAQKLAHLDLLMLTQGYRRFNYKDIIADKAPNLTFLPEQGIDITGTIRKSNGMPLDKGRLLLQIPEKYYSTTTMTDAEGKFKFSNMVFKDSAEVIVNARNNLNSKDLRIQVDGEAFPAVYANVNAADDVLNIDSTLNTYLRNSKMINNNSLMLREVVVKSTATTKKSHLDFAALSGLNMMADRTTTGDQLTGCGLLVNCLATSGLTFVDNNLYITRTYNQGIRIPVEIYVNDMPVDIAYLNSLDAKGIESVQVFNNDGLSGINRRTNTSGILVIIMKEIKKVPATQAQIKELFAPTNVITIKPKGYAVERQFYQPKYTGPRTSLQAQDIRSTIYWNPFINTDKDGKASFEFFNSDDKGPRKIVIEGMDKNGNFGRSIYRYQVK</sequence>
<evidence type="ECO:0000313" key="2">
    <source>
        <dbReference type="EMBL" id="MRX46107.1"/>
    </source>
</evidence>
<reference evidence="2 3" key="1">
    <citation type="submission" date="2019-11" db="EMBL/GenBank/DDBJ databases">
        <authorList>
            <person name="Cheng Q."/>
            <person name="Yang Z."/>
        </authorList>
    </citation>
    <scope>NUCLEOTIDE SEQUENCE [LARGE SCALE GENOMIC DNA]</scope>
    <source>
        <strain evidence="2 3">HX-22-1</strain>
    </source>
</reference>
<keyword evidence="2" id="KW-0121">Carboxypeptidase</keyword>
<accession>A0A7K0FLZ7</accession>
<proteinExistence type="predicted"/>
<comment type="caution">
    <text evidence="2">The sequence shown here is derived from an EMBL/GenBank/DDBJ whole genome shotgun (WGS) entry which is preliminary data.</text>
</comment>
<dbReference type="EMBL" id="WKJI01000001">
    <property type="protein sequence ID" value="MRX46107.1"/>
    <property type="molecule type" value="Genomic_DNA"/>
</dbReference>
<dbReference type="AlphaFoldDB" id="A0A7K0FLZ7"/>
<evidence type="ECO:0000313" key="3">
    <source>
        <dbReference type="Proteomes" id="UP000462931"/>
    </source>
</evidence>
<protein>
    <submittedName>
        <fullName evidence="2">Carboxypeptidase regulatory-like domain-containing protein</fullName>
    </submittedName>
</protein>